<dbReference type="InterPro" id="IPR016181">
    <property type="entry name" value="Acyl_CoA_acyltransferase"/>
</dbReference>
<dbReference type="AlphaFoldDB" id="A0A1B2DTB5"/>
<dbReference type="PROSITE" id="PS51186">
    <property type="entry name" value="GNAT"/>
    <property type="match status" value="1"/>
</dbReference>
<dbReference type="EMBL" id="CP016808">
    <property type="protein sequence ID" value="ANY70958.1"/>
    <property type="molecule type" value="Genomic_DNA"/>
</dbReference>
<dbReference type="Gene3D" id="3.40.630.30">
    <property type="match status" value="1"/>
</dbReference>
<feature type="domain" description="N-acetyltransferase" evidence="1">
    <location>
        <begin position="134"/>
        <end position="272"/>
    </location>
</feature>
<protein>
    <recommendedName>
        <fullName evidence="1">N-acetyltransferase domain-containing protein</fullName>
    </recommendedName>
</protein>
<proteinExistence type="predicted"/>
<dbReference type="SUPFAM" id="SSF55729">
    <property type="entry name" value="Acyl-CoA N-acyltransferases (Nat)"/>
    <property type="match status" value="1"/>
</dbReference>
<reference evidence="2" key="1">
    <citation type="submission" date="2016-08" db="EMBL/GenBank/DDBJ databases">
        <title>Complete Genome Seqeunce of Paenibacillus sp. BIHB 4019 from tea rhizoplane.</title>
        <authorList>
            <person name="Thakur R."/>
            <person name="Swarnkar M.K."/>
            <person name="Gulati A."/>
        </authorList>
    </citation>
    <scope>NUCLEOTIDE SEQUENCE [LARGE SCALE GENOMIC DNA]</scope>
    <source>
        <strain evidence="2">BIHB4019</strain>
    </source>
</reference>
<evidence type="ECO:0000313" key="2">
    <source>
        <dbReference type="EMBL" id="ANY70958.1"/>
    </source>
</evidence>
<evidence type="ECO:0000259" key="1">
    <source>
        <dbReference type="PROSITE" id="PS51186"/>
    </source>
</evidence>
<organism evidence="2">
    <name type="scientific">Paenibacillus sp. BIHB 4019</name>
    <dbReference type="NCBI Taxonomy" id="1870819"/>
    <lineage>
        <taxon>Bacteria</taxon>
        <taxon>Bacillati</taxon>
        <taxon>Bacillota</taxon>
        <taxon>Bacilli</taxon>
        <taxon>Bacillales</taxon>
        <taxon>Paenibacillaceae</taxon>
        <taxon>Paenibacillus</taxon>
    </lineage>
</organism>
<dbReference type="GO" id="GO:0016747">
    <property type="term" value="F:acyltransferase activity, transferring groups other than amino-acyl groups"/>
    <property type="evidence" value="ECO:0007669"/>
    <property type="project" value="InterPro"/>
</dbReference>
<dbReference type="InterPro" id="IPR000182">
    <property type="entry name" value="GNAT_dom"/>
</dbReference>
<sequence>MTTPELVEHVENSELVYMLDRMKAIQEREHNPMGIALQRFGPAVAIASRAMPWPQFNTVKGFGRTGAAQLDEVLEWYNEQGGSPQFEIVPSRTDGETLLALAKQGFYQSGFHASMAGSIAEKNGGKLEQHLTGIVVRRLSEHEVELYAELHALGSGLPISGKNHIADNNRMLFSREGWQFYAAEIDHIAVGVGVVHIHEQIASLTFAATLPEYRMRGVQAALIAARLRAAAQAGCSLIVGQAAYCSSSQRNMERAGMRLCYTRSTWSRLPSM</sequence>
<gene>
    <name evidence="2" type="ORF">BBD42_24125</name>
</gene>
<name>A0A1B2DTB5_9BACL</name>
<accession>A0A1B2DTB5</accession>